<reference evidence="5" key="1">
    <citation type="journal article" date="2006" name="Science">
        <title>Ancient noncoding elements conserved in the human genome.</title>
        <authorList>
            <person name="Venkatesh B."/>
            <person name="Kirkness E.F."/>
            <person name="Loh Y.H."/>
            <person name="Halpern A.L."/>
            <person name="Lee A.P."/>
            <person name="Johnson J."/>
            <person name="Dandona N."/>
            <person name="Viswanathan L.D."/>
            <person name="Tay A."/>
            <person name="Venter J.C."/>
            <person name="Strausberg R.L."/>
            <person name="Brenner S."/>
        </authorList>
    </citation>
    <scope>NUCLEOTIDE SEQUENCE [LARGE SCALE GENOMIC DNA]</scope>
</reference>
<protein>
    <recommendedName>
        <fullName evidence="3">Reelin domain-containing protein</fullName>
    </recommendedName>
</protein>
<dbReference type="PANTHER" id="PTHR45828">
    <property type="entry name" value="CYTOCHROME B561/FERRIC REDUCTASE TRANSMEMBRANE"/>
    <property type="match status" value="1"/>
</dbReference>
<dbReference type="Gene3D" id="2.60.40.4060">
    <property type="entry name" value="Reeler domain"/>
    <property type="match status" value="1"/>
</dbReference>
<organism evidence="4 5">
    <name type="scientific">Callorhinchus milii</name>
    <name type="common">Ghost shark</name>
    <dbReference type="NCBI Taxonomy" id="7868"/>
    <lineage>
        <taxon>Eukaryota</taxon>
        <taxon>Metazoa</taxon>
        <taxon>Chordata</taxon>
        <taxon>Craniata</taxon>
        <taxon>Vertebrata</taxon>
        <taxon>Chondrichthyes</taxon>
        <taxon>Holocephali</taxon>
        <taxon>Chimaeriformes</taxon>
        <taxon>Callorhinchidae</taxon>
        <taxon>Callorhinchus</taxon>
    </lineage>
</organism>
<dbReference type="GeneTree" id="ENSGT00940000165599"/>
<accession>A0A4W3IS62</accession>
<evidence type="ECO:0000313" key="4">
    <source>
        <dbReference type="Ensembl" id="ENSCMIP00000033309.1"/>
    </source>
</evidence>
<dbReference type="PANTHER" id="PTHR45828:SF32">
    <property type="entry name" value="SI:DKEY-251I10.2"/>
    <property type="match status" value="1"/>
</dbReference>
<dbReference type="InterPro" id="IPR042307">
    <property type="entry name" value="Reeler_sf"/>
</dbReference>
<reference evidence="5" key="3">
    <citation type="journal article" date="2014" name="Nature">
        <title>Elephant shark genome provides unique insights into gnathostome evolution.</title>
        <authorList>
            <consortium name="International Elephant Shark Genome Sequencing Consortium"/>
            <person name="Venkatesh B."/>
            <person name="Lee A.P."/>
            <person name="Ravi V."/>
            <person name="Maurya A.K."/>
            <person name="Lian M.M."/>
            <person name="Swann J.B."/>
            <person name="Ohta Y."/>
            <person name="Flajnik M.F."/>
            <person name="Sutoh Y."/>
            <person name="Kasahara M."/>
            <person name="Hoon S."/>
            <person name="Gangu V."/>
            <person name="Roy S.W."/>
            <person name="Irimia M."/>
            <person name="Korzh V."/>
            <person name="Kondrychyn I."/>
            <person name="Lim Z.W."/>
            <person name="Tay B.H."/>
            <person name="Tohari S."/>
            <person name="Kong K.W."/>
            <person name="Ho S."/>
            <person name="Lorente-Galdos B."/>
            <person name="Quilez J."/>
            <person name="Marques-Bonet T."/>
            <person name="Raney B.J."/>
            <person name="Ingham P.W."/>
            <person name="Tay A."/>
            <person name="Hillier L.W."/>
            <person name="Minx P."/>
            <person name="Boehm T."/>
            <person name="Wilson R.K."/>
            <person name="Brenner S."/>
            <person name="Warren W.C."/>
        </authorList>
    </citation>
    <scope>NUCLEOTIDE SEQUENCE [LARGE SCALE GENOMIC DNA]</scope>
</reference>
<reference evidence="4" key="4">
    <citation type="submission" date="2025-08" db="UniProtKB">
        <authorList>
            <consortium name="Ensembl"/>
        </authorList>
    </citation>
    <scope>IDENTIFICATION</scope>
</reference>
<sequence length="213" mass="23719">MYKAMLRVLHLTQRRLHRRAPDMALSRIAILALALLQWAPSVAYPTGAPESACESMAPKHKNVSPQTSASPYSITASNSSFKADQKVQVTITGEPYQGLLLQAREMSKSTAVGTWEAPPNNTKPIKCFNVMNSSITHSNTYLKTNETVYTWIPPSSNKCIKIQFVATVAKNKATYWLNVRSPQLYDETCSSCVKIIPGFTLLLFTMMWSIISQ</sequence>
<keyword evidence="5" id="KW-1185">Reference proteome</keyword>
<dbReference type="Pfam" id="PF02014">
    <property type="entry name" value="Reeler"/>
    <property type="match status" value="1"/>
</dbReference>
<evidence type="ECO:0000259" key="3">
    <source>
        <dbReference type="PROSITE" id="PS51019"/>
    </source>
</evidence>
<feature type="domain" description="Reelin" evidence="3">
    <location>
        <begin position="38"/>
        <end position="202"/>
    </location>
</feature>
<evidence type="ECO:0000313" key="5">
    <source>
        <dbReference type="Proteomes" id="UP000314986"/>
    </source>
</evidence>
<dbReference type="InParanoid" id="A0A4W3IS62"/>
<name>A0A4W3IS62_CALMI</name>
<feature type="chain" id="PRO_5021335355" description="Reelin domain-containing protein" evidence="2">
    <location>
        <begin position="44"/>
        <end position="213"/>
    </location>
</feature>
<dbReference type="Ensembl" id="ENSCMIT00000033815.1">
    <property type="protein sequence ID" value="ENSCMIP00000033309.1"/>
    <property type="gene ID" value="ENSCMIG00000014212.1"/>
</dbReference>
<dbReference type="InterPro" id="IPR002861">
    <property type="entry name" value="Reeler_dom"/>
</dbReference>
<evidence type="ECO:0000256" key="1">
    <source>
        <dbReference type="ARBA" id="ARBA00009195"/>
    </source>
</evidence>
<dbReference type="GO" id="GO:0016020">
    <property type="term" value="C:membrane"/>
    <property type="evidence" value="ECO:0007669"/>
    <property type="project" value="TreeGrafter"/>
</dbReference>
<dbReference type="OMA" id="LIWKAPQ"/>
<dbReference type="Proteomes" id="UP000314986">
    <property type="component" value="Unassembled WGS sequence"/>
</dbReference>
<evidence type="ECO:0000256" key="2">
    <source>
        <dbReference type="SAM" id="SignalP"/>
    </source>
</evidence>
<proteinExistence type="inferred from homology"/>
<comment type="similarity">
    <text evidence="1">Belongs to the FRRS1 family.</text>
</comment>
<feature type="signal peptide" evidence="2">
    <location>
        <begin position="1"/>
        <end position="43"/>
    </location>
</feature>
<keyword evidence="2" id="KW-0732">Signal</keyword>
<dbReference type="AlphaFoldDB" id="A0A4W3IS62"/>
<dbReference type="STRING" id="7868.ENSCMIP00000033309"/>
<dbReference type="InterPro" id="IPR051237">
    <property type="entry name" value="Ferric-chelate_Red/DefProt"/>
</dbReference>
<dbReference type="CDD" id="cd08544">
    <property type="entry name" value="Reeler"/>
    <property type="match status" value="1"/>
</dbReference>
<dbReference type="FunFam" id="2.60.40.4060:FF:000003">
    <property type="entry name" value="Ferric chelate reductase 1"/>
    <property type="match status" value="1"/>
</dbReference>
<reference evidence="5" key="2">
    <citation type="journal article" date="2007" name="PLoS Biol.">
        <title>Survey sequencing and comparative analysis of the elephant shark (Callorhinchus milii) genome.</title>
        <authorList>
            <person name="Venkatesh B."/>
            <person name="Kirkness E.F."/>
            <person name="Loh Y.H."/>
            <person name="Halpern A.L."/>
            <person name="Lee A.P."/>
            <person name="Johnson J."/>
            <person name="Dandona N."/>
            <person name="Viswanathan L.D."/>
            <person name="Tay A."/>
            <person name="Venter J.C."/>
            <person name="Strausberg R.L."/>
            <person name="Brenner S."/>
        </authorList>
    </citation>
    <scope>NUCLEOTIDE SEQUENCE [LARGE SCALE GENOMIC DNA]</scope>
</reference>
<dbReference type="PROSITE" id="PS51019">
    <property type="entry name" value="REELIN"/>
    <property type="match status" value="1"/>
</dbReference>
<reference evidence="4" key="5">
    <citation type="submission" date="2025-09" db="UniProtKB">
        <authorList>
            <consortium name="Ensembl"/>
        </authorList>
    </citation>
    <scope>IDENTIFICATION</scope>
</reference>